<evidence type="ECO:0000256" key="5">
    <source>
        <dbReference type="ARBA" id="ARBA00022826"/>
    </source>
</evidence>
<dbReference type="SUPFAM" id="SSF81324">
    <property type="entry name" value="Voltage-gated potassium channels"/>
    <property type="match status" value="1"/>
</dbReference>
<evidence type="ECO:0000259" key="13">
    <source>
        <dbReference type="PROSITE" id="PS50042"/>
    </source>
</evidence>
<dbReference type="InterPro" id="IPR000595">
    <property type="entry name" value="cNMP-bd_dom"/>
</dbReference>
<dbReference type="EMBL" id="JACICC010000001">
    <property type="protein sequence ID" value="MBB3808581.1"/>
    <property type="molecule type" value="Genomic_DNA"/>
</dbReference>
<dbReference type="InterPro" id="IPR003280">
    <property type="entry name" value="2pore_dom_K_chnl"/>
</dbReference>
<name>A0A7W6EF67_9HYPH</name>
<keyword evidence="11 14" id="KW-0407">Ion channel</keyword>
<feature type="domain" description="Cyclic nucleotide-binding" evidence="13">
    <location>
        <begin position="265"/>
        <end position="380"/>
    </location>
</feature>
<dbReference type="Gene3D" id="1.10.287.70">
    <property type="match status" value="1"/>
</dbReference>
<protein>
    <submittedName>
        <fullName evidence="14">Voltage-gated potassium channel</fullName>
    </submittedName>
</protein>
<evidence type="ECO:0000256" key="4">
    <source>
        <dbReference type="ARBA" id="ARBA00022692"/>
    </source>
</evidence>
<dbReference type="PANTHER" id="PTHR11537:SF254">
    <property type="entry name" value="POTASSIUM VOLTAGE-GATED CHANNEL PROTEIN SHAB"/>
    <property type="match status" value="1"/>
</dbReference>
<organism evidence="14 15">
    <name type="scientific">Pseudochelatococcus contaminans</name>
    <dbReference type="NCBI Taxonomy" id="1538103"/>
    <lineage>
        <taxon>Bacteria</taxon>
        <taxon>Pseudomonadati</taxon>
        <taxon>Pseudomonadota</taxon>
        <taxon>Alphaproteobacteria</taxon>
        <taxon>Hyphomicrobiales</taxon>
        <taxon>Chelatococcaceae</taxon>
        <taxon>Pseudochelatococcus</taxon>
    </lineage>
</organism>
<keyword evidence="15" id="KW-1185">Reference proteome</keyword>
<evidence type="ECO:0000256" key="9">
    <source>
        <dbReference type="ARBA" id="ARBA00023065"/>
    </source>
</evidence>
<dbReference type="PRINTS" id="PR00169">
    <property type="entry name" value="KCHANNEL"/>
</dbReference>
<keyword evidence="10 12" id="KW-0472">Membrane</keyword>
<keyword evidence="6" id="KW-0851">Voltage-gated channel</keyword>
<keyword evidence="9" id="KW-0406">Ion transport</keyword>
<dbReference type="Proteomes" id="UP000537592">
    <property type="component" value="Unassembled WGS sequence"/>
</dbReference>
<proteinExistence type="predicted"/>
<dbReference type="PROSITE" id="PS50042">
    <property type="entry name" value="CNMP_BINDING_3"/>
    <property type="match status" value="1"/>
</dbReference>
<feature type="transmembrane region" description="Helical" evidence="12">
    <location>
        <begin position="26"/>
        <end position="44"/>
    </location>
</feature>
<evidence type="ECO:0000313" key="14">
    <source>
        <dbReference type="EMBL" id="MBB3808581.1"/>
    </source>
</evidence>
<keyword evidence="5" id="KW-0631">Potassium channel</keyword>
<dbReference type="GO" id="GO:0005249">
    <property type="term" value="F:voltage-gated potassium channel activity"/>
    <property type="evidence" value="ECO:0007669"/>
    <property type="project" value="InterPro"/>
</dbReference>
<evidence type="ECO:0000256" key="11">
    <source>
        <dbReference type="ARBA" id="ARBA00023303"/>
    </source>
</evidence>
<sequence length="396" mass="43731">MTYLKLRRWMFDILERDTTGDRLADAVYYFLVSVIIVSVLVAVLATMPSLQLHDSVWVNTLERFALIVFVVEYIARLWVAPENPLHSQLPAWKSRLLYMITFAGIIDLIAILPFVLGYFFDISLQTLLVVRLLRFFKLARYSSGFSALYLAIRHERYALMACLLILCASVLLTATAAYLAERSLQPEKFGSIPLAMWWSITTLTTVGYGDVVPQTDIGRMVGALTMVTGVIMLALPIAIISSSFSTLIQRHDFVVTFPMISRLPLFNNIGSQVLIELMQVVNSRGIVRGQAIVLPGQTFHNAYIVLDGLLQAATATGPVTIGPGDIFGAVPGLEDVAPPPDFVHAITAARLLSINEDAVRILLMHHPELRKRFAEATVHAPPGRIDPQTAAASNAQ</sequence>
<evidence type="ECO:0000256" key="7">
    <source>
        <dbReference type="ARBA" id="ARBA00022958"/>
    </source>
</evidence>
<dbReference type="PRINTS" id="PR01333">
    <property type="entry name" value="2POREKCHANEL"/>
</dbReference>
<keyword evidence="7" id="KW-0630">Potassium</keyword>
<comment type="caution">
    <text evidence="14">The sequence shown here is derived from an EMBL/GenBank/DDBJ whole genome shotgun (WGS) entry which is preliminary data.</text>
</comment>
<feature type="transmembrane region" description="Helical" evidence="12">
    <location>
        <begin position="221"/>
        <end position="240"/>
    </location>
</feature>
<evidence type="ECO:0000256" key="3">
    <source>
        <dbReference type="ARBA" id="ARBA00022538"/>
    </source>
</evidence>
<gene>
    <name evidence="14" type="ORF">FHS81_000635</name>
</gene>
<dbReference type="InterPro" id="IPR005821">
    <property type="entry name" value="Ion_trans_dom"/>
</dbReference>
<dbReference type="GO" id="GO:0001508">
    <property type="term" value="P:action potential"/>
    <property type="evidence" value="ECO:0007669"/>
    <property type="project" value="TreeGrafter"/>
</dbReference>
<evidence type="ECO:0000256" key="2">
    <source>
        <dbReference type="ARBA" id="ARBA00022448"/>
    </source>
</evidence>
<dbReference type="InterPro" id="IPR027359">
    <property type="entry name" value="Volt_channel_dom_sf"/>
</dbReference>
<feature type="transmembrane region" description="Helical" evidence="12">
    <location>
        <begin position="192"/>
        <end position="209"/>
    </location>
</feature>
<dbReference type="CDD" id="cd00038">
    <property type="entry name" value="CAP_ED"/>
    <property type="match status" value="1"/>
</dbReference>
<evidence type="ECO:0000256" key="10">
    <source>
        <dbReference type="ARBA" id="ARBA00023136"/>
    </source>
</evidence>
<evidence type="ECO:0000256" key="6">
    <source>
        <dbReference type="ARBA" id="ARBA00022882"/>
    </source>
</evidence>
<dbReference type="InterPro" id="IPR028325">
    <property type="entry name" value="VG_K_chnl"/>
</dbReference>
<dbReference type="Gene3D" id="1.20.120.350">
    <property type="entry name" value="Voltage-gated potassium channels. Chain C"/>
    <property type="match status" value="1"/>
</dbReference>
<dbReference type="InterPro" id="IPR014710">
    <property type="entry name" value="RmlC-like_jellyroll"/>
</dbReference>
<feature type="transmembrane region" description="Helical" evidence="12">
    <location>
        <begin position="96"/>
        <end position="120"/>
    </location>
</feature>
<dbReference type="RefSeq" id="WP_183750558.1">
    <property type="nucleotide sequence ID" value="NZ_JACICC010000001.1"/>
</dbReference>
<dbReference type="AlphaFoldDB" id="A0A7W6EF67"/>
<keyword evidence="2" id="KW-0813">Transport</keyword>
<reference evidence="14 15" key="1">
    <citation type="submission" date="2020-08" db="EMBL/GenBank/DDBJ databases">
        <title>Genomic Encyclopedia of Type Strains, Phase IV (KMG-IV): sequencing the most valuable type-strain genomes for metagenomic binning, comparative biology and taxonomic classification.</title>
        <authorList>
            <person name="Goeker M."/>
        </authorList>
    </citation>
    <scope>NUCLEOTIDE SEQUENCE [LARGE SCALE GENOMIC DNA]</scope>
    <source>
        <strain evidence="14 15">DSM 28760</strain>
    </source>
</reference>
<dbReference type="Gene3D" id="2.60.120.10">
    <property type="entry name" value="Jelly Rolls"/>
    <property type="match status" value="1"/>
</dbReference>
<dbReference type="Pfam" id="PF00520">
    <property type="entry name" value="Ion_trans"/>
    <property type="match status" value="1"/>
</dbReference>
<dbReference type="InterPro" id="IPR018490">
    <property type="entry name" value="cNMP-bd_dom_sf"/>
</dbReference>
<evidence type="ECO:0000256" key="1">
    <source>
        <dbReference type="ARBA" id="ARBA00004141"/>
    </source>
</evidence>
<evidence type="ECO:0000313" key="15">
    <source>
        <dbReference type="Proteomes" id="UP000537592"/>
    </source>
</evidence>
<dbReference type="SUPFAM" id="SSF51206">
    <property type="entry name" value="cAMP-binding domain-like"/>
    <property type="match status" value="1"/>
</dbReference>
<evidence type="ECO:0000256" key="12">
    <source>
        <dbReference type="SAM" id="Phobius"/>
    </source>
</evidence>
<comment type="subcellular location">
    <subcellularLocation>
        <location evidence="1">Membrane</location>
        <topology evidence="1">Multi-pass membrane protein</topology>
    </subcellularLocation>
</comment>
<keyword evidence="8 12" id="KW-1133">Transmembrane helix</keyword>
<dbReference type="GO" id="GO:0008076">
    <property type="term" value="C:voltage-gated potassium channel complex"/>
    <property type="evidence" value="ECO:0007669"/>
    <property type="project" value="InterPro"/>
</dbReference>
<dbReference type="FunFam" id="1.10.287.70:FF:000028">
    <property type="entry name" value="potassium voltage-gated channel subfamily D member 3"/>
    <property type="match status" value="1"/>
</dbReference>
<keyword evidence="4 12" id="KW-0812">Transmembrane</keyword>
<keyword evidence="3" id="KW-0633">Potassium transport</keyword>
<accession>A0A7W6EF67</accession>
<evidence type="ECO:0000256" key="8">
    <source>
        <dbReference type="ARBA" id="ARBA00022989"/>
    </source>
</evidence>
<dbReference type="PANTHER" id="PTHR11537">
    <property type="entry name" value="VOLTAGE-GATED POTASSIUM CHANNEL"/>
    <property type="match status" value="1"/>
</dbReference>
<feature type="transmembrane region" description="Helical" evidence="12">
    <location>
        <begin position="158"/>
        <end position="180"/>
    </location>
</feature>